<sequence>MKLLIVVLFVFSALQLISAVIYCDDRGICAGSLKADEDTHPSVINVGHSTFRDRAEAESHLASRSKRSNESKTKPGGIRLKEGDVHPQSGILPDDPVGMKWGPIPAVWSGVSAGLYSSNPPLDKAKLAAETIIKIITRKLRDCEDISYQERALERISVELSTIREAVNSICDNNIVDQDYHERYNEVIEQVKKTKKYIEKLEELQLSDSSRDYEDFDRQYQDDAYNLKEQLNDLSMECKRALESNEDFEMLMKPMKTSTPVMHSSPSSPLQNLSHLQEVLGKSIAPTTTSTPAVYTSFISQNPSQLQEVLEEFCKDVIQFSKQQFKTLKLSNTDGSKAYALSRFLKIESDILNFQMKLALESLKSPDSELEKPIFGQIISEVSHSNQKIIEAHLDSMKRGIEKMTLLKSIGTSTASNFIPELAFWVLSFQNINEKLLSMGIEPIVGEDDNSFDHQKADEILRLLFGIRMYQSKNETIPSCPYEISRLLKNIDQLRVIDYNECIEKKEARKQLHELFKL</sequence>
<dbReference type="EMBL" id="WUAV01000003">
    <property type="protein sequence ID" value="KAF1763467.1"/>
    <property type="molecule type" value="Genomic_DNA"/>
</dbReference>
<dbReference type="KEGG" id="crq:GCK72_011733"/>
<protein>
    <recommendedName>
        <fullName evidence="5">Domain of unknown function WSN domain-containing protein</fullName>
    </recommendedName>
</protein>
<evidence type="ECO:0000313" key="4">
    <source>
        <dbReference type="Proteomes" id="UP000483820"/>
    </source>
</evidence>
<evidence type="ECO:0000313" key="3">
    <source>
        <dbReference type="EMBL" id="KAF1763467.1"/>
    </source>
</evidence>
<dbReference type="GeneID" id="78775278"/>
<keyword evidence="2" id="KW-0732">Signal</keyword>
<feature type="chain" id="PRO_5025365277" description="Domain of unknown function WSN domain-containing protein" evidence="2">
    <location>
        <begin position="20"/>
        <end position="518"/>
    </location>
</feature>
<accession>A0A6A5H8E0</accession>
<feature type="region of interest" description="Disordered" evidence="1">
    <location>
        <begin position="57"/>
        <end position="85"/>
    </location>
</feature>
<comment type="caution">
    <text evidence="3">The sequence shown here is derived from an EMBL/GenBank/DDBJ whole genome shotgun (WGS) entry which is preliminary data.</text>
</comment>
<feature type="signal peptide" evidence="2">
    <location>
        <begin position="1"/>
        <end position="19"/>
    </location>
</feature>
<reference evidence="3 4" key="1">
    <citation type="submission" date="2019-12" db="EMBL/GenBank/DDBJ databases">
        <title>Chromosome-level assembly of the Caenorhabditis remanei genome.</title>
        <authorList>
            <person name="Teterina A.A."/>
            <person name="Willis J.H."/>
            <person name="Phillips P.C."/>
        </authorList>
    </citation>
    <scope>NUCLEOTIDE SEQUENCE [LARGE SCALE GENOMIC DNA]</scope>
    <source>
        <strain evidence="3 4">PX506</strain>
        <tissue evidence="3">Whole organism</tissue>
    </source>
</reference>
<name>A0A6A5H8E0_CAERE</name>
<organism evidence="3 4">
    <name type="scientific">Caenorhabditis remanei</name>
    <name type="common">Caenorhabditis vulgaris</name>
    <dbReference type="NCBI Taxonomy" id="31234"/>
    <lineage>
        <taxon>Eukaryota</taxon>
        <taxon>Metazoa</taxon>
        <taxon>Ecdysozoa</taxon>
        <taxon>Nematoda</taxon>
        <taxon>Chromadorea</taxon>
        <taxon>Rhabditida</taxon>
        <taxon>Rhabditina</taxon>
        <taxon>Rhabditomorpha</taxon>
        <taxon>Rhabditoidea</taxon>
        <taxon>Rhabditidae</taxon>
        <taxon>Peloderinae</taxon>
        <taxon>Caenorhabditis</taxon>
    </lineage>
</organism>
<proteinExistence type="predicted"/>
<evidence type="ECO:0000256" key="2">
    <source>
        <dbReference type="SAM" id="SignalP"/>
    </source>
</evidence>
<evidence type="ECO:0000256" key="1">
    <source>
        <dbReference type="SAM" id="MobiDB-lite"/>
    </source>
</evidence>
<dbReference type="RefSeq" id="XP_053588224.1">
    <property type="nucleotide sequence ID" value="XM_053728647.1"/>
</dbReference>
<dbReference type="AlphaFoldDB" id="A0A6A5H8E0"/>
<gene>
    <name evidence="3" type="ORF">GCK72_011733</name>
</gene>
<dbReference type="CTD" id="78775278"/>
<dbReference type="Proteomes" id="UP000483820">
    <property type="component" value="Chromosome III"/>
</dbReference>
<evidence type="ECO:0008006" key="5">
    <source>
        <dbReference type="Google" id="ProtNLM"/>
    </source>
</evidence>